<proteinExistence type="predicted"/>
<sequence length="221" mass="23662">MRDTGYRALHAQALGPAHTALRGGPRRGLPAGGQGQPDREALREHRVEEDVPGARLAAGDQVETSGFRPPARLLAMSGLPDLFRPEPADADLCRRATGVPPPPPATGTSPPDPDLGRARAPGEPEPLDLSLTAARARHDQGDHVPRGSRWAAGELARWCDELARETTGFPARTGCPLLVHLPVPPPVALPVRLSADPLRRRRTSASYWYESTPATRGALRP</sequence>
<dbReference type="Proteomes" id="UP001595833">
    <property type="component" value="Unassembled WGS sequence"/>
</dbReference>
<accession>A0ABV9Y7I9</accession>
<evidence type="ECO:0000313" key="2">
    <source>
        <dbReference type="EMBL" id="MFC5058658.1"/>
    </source>
</evidence>
<reference evidence="3" key="1">
    <citation type="journal article" date="2019" name="Int. J. Syst. Evol. Microbiol.">
        <title>The Global Catalogue of Microorganisms (GCM) 10K type strain sequencing project: providing services to taxonomists for standard genome sequencing and annotation.</title>
        <authorList>
            <consortium name="The Broad Institute Genomics Platform"/>
            <consortium name="The Broad Institute Genome Sequencing Center for Infectious Disease"/>
            <person name="Wu L."/>
            <person name="Ma J."/>
        </authorList>
    </citation>
    <scope>NUCLEOTIDE SEQUENCE [LARGE SCALE GENOMIC DNA]</scope>
    <source>
        <strain evidence="3">KCTC 12848</strain>
    </source>
</reference>
<name>A0ABV9Y7I9_9PSEU</name>
<feature type="compositionally biased region" description="Pro residues" evidence="1">
    <location>
        <begin position="99"/>
        <end position="113"/>
    </location>
</feature>
<feature type="region of interest" description="Disordered" evidence="1">
    <location>
        <begin position="92"/>
        <end position="125"/>
    </location>
</feature>
<feature type="compositionally biased region" description="Basic and acidic residues" evidence="1">
    <location>
        <begin position="37"/>
        <end position="49"/>
    </location>
</feature>
<organism evidence="2 3">
    <name type="scientific">Saccharothrix xinjiangensis</name>
    <dbReference type="NCBI Taxonomy" id="204798"/>
    <lineage>
        <taxon>Bacteria</taxon>
        <taxon>Bacillati</taxon>
        <taxon>Actinomycetota</taxon>
        <taxon>Actinomycetes</taxon>
        <taxon>Pseudonocardiales</taxon>
        <taxon>Pseudonocardiaceae</taxon>
        <taxon>Saccharothrix</taxon>
    </lineage>
</organism>
<evidence type="ECO:0000313" key="3">
    <source>
        <dbReference type="Proteomes" id="UP001595833"/>
    </source>
</evidence>
<feature type="compositionally biased region" description="Low complexity" evidence="1">
    <location>
        <begin position="20"/>
        <end position="29"/>
    </location>
</feature>
<protein>
    <submittedName>
        <fullName evidence="2">Uncharacterized protein</fullName>
    </submittedName>
</protein>
<feature type="region of interest" description="Disordered" evidence="1">
    <location>
        <begin position="1"/>
        <end position="70"/>
    </location>
</feature>
<evidence type="ECO:0000256" key="1">
    <source>
        <dbReference type="SAM" id="MobiDB-lite"/>
    </source>
</evidence>
<dbReference type="EMBL" id="JBHSJB010000033">
    <property type="protein sequence ID" value="MFC5058658.1"/>
    <property type="molecule type" value="Genomic_DNA"/>
</dbReference>
<keyword evidence="3" id="KW-1185">Reference proteome</keyword>
<gene>
    <name evidence="2" type="ORF">ACFPFM_33530</name>
</gene>
<dbReference type="RefSeq" id="WP_344038802.1">
    <property type="nucleotide sequence ID" value="NZ_BAAAKE010000013.1"/>
</dbReference>
<comment type="caution">
    <text evidence="2">The sequence shown here is derived from an EMBL/GenBank/DDBJ whole genome shotgun (WGS) entry which is preliminary data.</text>
</comment>